<dbReference type="GO" id="GO:0016887">
    <property type="term" value="F:ATP hydrolysis activity"/>
    <property type="evidence" value="ECO:0007669"/>
    <property type="project" value="InterPro"/>
</dbReference>
<dbReference type="PROSITE" id="PS01229">
    <property type="entry name" value="COF_2"/>
    <property type="match status" value="1"/>
</dbReference>
<dbReference type="InterPro" id="IPR001757">
    <property type="entry name" value="P_typ_ATPase"/>
</dbReference>
<dbReference type="InterPro" id="IPR051014">
    <property type="entry name" value="Cation_Transport_ATPase_IB"/>
</dbReference>
<reference evidence="12 14" key="1">
    <citation type="submission" date="2016-11" db="EMBL/GenBank/DDBJ databases">
        <authorList>
            <person name="Jaros S."/>
            <person name="Januszkiewicz K."/>
            <person name="Wedrychowicz H."/>
        </authorList>
    </citation>
    <scope>NUCLEOTIDE SEQUENCE [LARGE SCALE GENOMIC DNA]</scope>
    <source>
        <strain evidence="12 14">DSM 784</strain>
    </source>
</reference>
<dbReference type="InterPro" id="IPR023298">
    <property type="entry name" value="ATPase_P-typ_TM_dom_sf"/>
</dbReference>
<evidence type="ECO:0000313" key="14">
    <source>
        <dbReference type="Proteomes" id="UP000183788"/>
    </source>
</evidence>
<accession>A0A1K1SV49</accession>
<dbReference type="InterPro" id="IPR059000">
    <property type="entry name" value="ATPase_P-type_domA"/>
</dbReference>
<keyword evidence="10" id="KW-0067">ATP-binding</keyword>
<keyword evidence="4 10" id="KW-0479">Metal-binding</keyword>
<dbReference type="PRINTS" id="PR00119">
    <property type="entry name" value="CATATPASE"/>
</dbReference>
<feature type="domain" description="P-type ATPase A" evidence="11">
    <location>
        <begin position="114"/>
        <end position="196"/>
    </location>
</feature>
<evidence type="ECO:0000256" key="4">
    <source>
        <dbReference type="ARBA" id="ARBA00022723"/>
    </source>
</evidence>
<evidence type="ECO:0000256" key="2">
    <source>
        <dbReference type="ARBA" id="ARBA00006024"/>
    </source>
</evidence>
<dbReference type="Pfam" id="PF00122">
    <property type="entry name" value="E1-E2_ATPase"/>
    <property type="match status" value="1"/>
</dbReference>
<dbReference type="NCBIfam" id="TIGR01525">
    <property type="entry name" value="ATPase-IB_hvy"/>
    <property type="match status" value="1"/>
</dbReference>
<dbReference type="SUPFAM" id="SSF81665">
    <property type="entry name" value="Calcium ATPase, transmembrane domain M"/>
    <property type="match status" value="1"/>
</dbReference>
<feature type="transmembrane region" description="Helical" evidence="10">
    <location>
        <begin position="571"/>
        <end position="589"/>
    </location>
</feature>
<evidence type="ECO:0000256" key="8">
    <source>
        <dbReference type="ARBA" id="ARBA00039097"/>
    </source>
</evidence>
<evidence type="ECO:0000313" key="15">
    <source>
        <dbReference type="Proteomes" id="UP001326715"/>
    </source>
</evidence>
<dbReference type="SUPFAM" id="SSF56784">
    <property type="entry name" value="HAD-like"/>
    <property type="match status" value="1"/>
</dbReference>
<sequence length="592" mass="63237">MKHHLSDLIRITAAVVALALSLWGVLPYMIIPVAATLICGYPMFKEAFDAIRKRHMTMELSMSIAVLATLIVKQYTTGLVITLFVLAAELLEHLIVERGHDALSSLAALLPQTAKDVQPGDIVVVRPGAHIPVDGIVLKGTSFVNQAAITGESMPVEKGPNSEVLAGTINQDGVLEVIATSIGEDTIFGRIIGVMESVQSNQSPIEKTADKLAAKLVYFALGGALITYIVTRDMNATISALVVAGACGVAAGTPLAILAGIGRAAREGVVIKGGVYLEQLAQADTVLLDKTGTLTLNKAIVTDVSSFNGIDSRELLQLLSTGEQHSDHPLANAIMEAARRENIEPGVYENYNYLPGKGLQFSQQKKDYMIGNTGLFAENKIDLGTAELWLETARQNGETTVLIGSDQHVLGGVRIVDVIRTEAREAISDLHDHHLQTILLSGDNTASVNVIGRELRVDEAVGNLLPTDKLTYIQKLKAAGKKVIMVGDGINDAPALMEANVGIAMGTASNIAFESANMVLTNNDLRKVGVAIGIAKRCMKVIQFNFRGTIIVDAIGIVLAFLGYLTPMTAAMIHVISELIFILNSARLFRKP</sequence>
<comment type="catalytic activity">
    <reaction evidence="9">
        <text>Zn(2+)(in) + ATP + H2O = Zn(2+)(out) + ADP + phosphate + H(+)</text>
        <dbReference type="Rhea" id="RHEA:20621"/>
        <dbReference type="ChEBI" id="CHEBI:15377"/>
        <dbReference type="ChEBI" id="CHEBI:15378"/>
        <dbReference type="ChEBI" id="CHEBI:29105"/>
        <dbReference type="ChEBI" id="CHEBI:30616"/>
        <dbReference type="ChEBI" id="CHEBI:43474"/>
        <dbReference type="ChEBI" id="CHEBI:456216"/>
        <dbReference type="EC" id="7.2.2.12"/>
    </reaction>
</comment>
<evidence type="ECO:0000259" key="11">
    <source>
        <dbReference type="Pfam" id="PF00122"/>
    </source>
</evidence>
<gene>
    <name evidence="12" type="ORF">SAMN05661012_06195</name>
    <name evidence="13" type="ORF">SR876_03665</name>
</gene>
<organism evidence="12 14">
    <name type="scientific">Chitinophaga sancti</name>
    <dbReference type="NCBI Taxonomy" id="1004"/>
    <lineage>
        <taxon>Bacteria</taxon>
        <taxon>Pseudomonadati</taxon>
        <taxon>Bacteroidota</taxon>
        <taxon>Chitinophagia</taxon>
        <taxon>Chitinophagales</taxon>
        <taxon>Chitinophagaceae</taxon>
        <taxon>Chitinophaga</taxon>
    </lineage>
</organism>
<dbReference type="STRING" id="1004.SAMN05661012_06195"/>
<dbReference type="Pfam" id="PF00702">
    <property type="entry name" value="Hydrolase"/>
    <property type="match status" value="1"/>
</dbReference>
<dbReference type="AlphaFoldDB" id="A0A1K1SV49"/>
<evidence type="ECO:0000256" key="1">
    <source>
        <dbReference type="ARBA" id="ARBA00004370"/>
    </source>
</evidence>
<dbReference type="PANTHER" id="PTHR48085">
    <property type="entry name" value="CADMIUM/ZINC-TRANSPORTING ATPASE HMA2-RELATED"/>
    <property type="match status" value="1"/>
</dbReference>
<dbReference type="SFLD" id="SFLDS00003">
    <property type="entry name" value="Haloacid_Dehalogenase"/>
    <property type="match status" value="1"/>
</dbReference>
<evidence type="ECO:0000256" key="6">
    <source>
        <dbReference type="ARBA" id="ARBA00022989"/>
    </source>
</evidence>
<feature type="transmembrane region" description="Helical" evidence="10">
    <location>
        <begin position="236"/>
        <end position="258"/>
    </location>
</feature>
<dbReference type="InterPro" id="IPR023299">
    <property type="entry name" value="ATPase_P-typ_cyto_dom_N"/>
</dbReference>
<dbReference type="SFLD" id="SFLDF00027">
    <property type="entry name" value="p-type_atpase"/>
    <property type="match status" value="1"/>
</dbReference>
<dbReference type="Gene3D" id="3.40.1110.10">
    <property type="entry name" value="Calcium-transporting ATPase, cytoplasmic domain N"/>
    <property type="match status" value="1"/>
</dbReference>
<feature type="transmembrane region" description="Helical" evidence="10">
    <location>
        <begin position="544"/>
        <end position="565"/>
    </location>
</feature>
<dbReference type="FunFam" id="2.70.150.10:FF:000002">
    <property type="entry name" value="Copper-transporting ATPase 1, putative"/>
    <property type="match status" value="1"/>
</dbReference>
<keyword evidence="10" id="KW-0547">Nucleotide-binding</keyword>
<dbReference type="Proteomes" id="UP001326715">
    <property type="component" value="Chromosome"/>
</dbReference>
<dbReference type="InterPro" id="IPR023214">
    <property type="entry name" value="HAD_sf"/>
</dbReference>
<evidence type="ECO:0000313" key="13">
    <source>
        <dbReference type="EMBL" id="WQG90580.1"/>
    </source>
</evidence>
<dbReference type="PANTHER" id="PTHR48085:SF5">
    <property type="entry name" value="CADMIUM_ZINC-TRANSPORTING ATPASE HMA4-RELATED"/>
    <property type="match status" value="1"/>
</dbReference>
<dbReference type="GO" id="GO:0016463">
    <property type="term" value="F:P-type zinc transporter activity"/>
    <property type="evidence" value="ECO:0007669"/>
    <property type="project" value="UniProtKB-EC"/>
</dbReference>
<keyword evidence="5" id="KW-1278">Translocase</keyword>
<dbReference type="NCBIfam" id="TIGR01494">
    <property type="entry name" value="ATPase_P-type"/>
    <property type="match status" value="1"/>
</dbReference>
<dbReference type="Gene3D" id="3.40.50.1000">
    <property type="entry name" value="HAD superfamily/HAD-like"/>
    <property type="match status" value="1"/>
</dbReference>
<keyword evidence="6 10" id="KW-1133">Transmembrane helix</keyword>
<comment type="similarity">
    <text evidence="2 10">Belongs to the cation transport ATPase (P-type) (TC 3.A.3) family. Type IB subfamily.</text>
</comment>
<dbReference type="EC" id="7.2.2.12" evidence="8"/>
<feature type="transmembrane region" description="Helical" evidence="10">
    <location>
        <begin position="64"/>
        <end position="88"/>
    </location>
</feature>
<dbReference type="InterPro" id="IPR044492">
    <property type="entry name" value="P_typ_ATPase_HD_dom"/>
</dbReference>
<dbReference type="InterPro" id="IPR036412">
    <property type="entry name" value="HAD-like_sf"/>
</dbReference>
<dbReference type="PROSITE" id="PS00154">
    <property type="entry name" value="ATPASE_E1_E2"/>
    <property type="match status" value="1"/>
</dbReference>
<name>A0A1K1SV49_9BACT</name>
<keyword evidence="3 10" id="KW-0812">Transmembrane</keyword>
<evidence type="ECO:0000256" key="9">
    <source>
        <dbReference type="ARBA" id="ARBA00047308"/>
    </source>
</evidence>
<evidence type="ECO:0000313" key="12">
    <source>
        <dbReference type="EMBL" id="SFW88116.1"/>
    </source>
</evidence>
<dbReference type="GO" id="GO:0005524">
    <property type="term" value="F:ATP binding"/>
    <property type="evidence" value="ECO:0007669"/>
    <property type="project" value="UniProtKB-UniRule"/>
</dbReference>
<keyword evidence="7 10" id="KW-0472">Membrane</keyword>
<reference evidence="13 15" key="2">
    <citation type="submission" date="2023-11" db="EMBL/GenBank/DDBJ databases">
        <title>MicrobeMod: A computational toolkit for identifying prokaryotic methylation and restriction-modification with nanopore sequencing.</title>
        <authorList>
            <person name="Crits-Christoph A."/>
            <person name="Kang S.C."/>
            <person name="Lee H."/>
            <person name="Ostrov N."/>
        </authorList>
    </citation>
    <scope>NUCLEOTIDE SEQUENCE [LARGE SCALE GENOMIC DNA]</scope>
    <source>
        <strain evidence="13 15">ATCC 23090</strain>
    </source>
</reference>
<dbReference type="InterPro" id="IPR008250">
    <property type="entry name" value="ATPase_P-typ_transduc_dom_A_sf"/>
</dbReference>
<dbReference type="InterPro" id="IPR027256">
    <property type="entry name" value="P-typ_ATPase_IB"/>
</dbReference>
<dbReference type="EMBL" id="CP140154">
    <property type="protein sequence ID" value="WQG90580.1"/>
    <property type="molecule type" value="Genomic_DNA"/>
</dbReference>
<comment type="subcellular location">
    <subcellularLocation>
        <location evidence="10">Cell membrane</location>
    </subcellularLocation>
    <subcellularLocation>
        <location evidence="1">Membrane</location>
    </subcellularLocation>
</comment>
<feature type="transmembrane region" description="Helical" evidence="10">
    <location>
        <begin position="12"/>
        <end position="44"/>
    </location>
</feature>
<keyword evidence="15" id="KW-1185">Reference proteome</keyword>
<proteinExistence type="inferred from homology"/>
<evidence type="ECO:0000256" key="10">
    <source>
        <dbReference type="RuleBase" id="RU362081"/>
    </source>
</evidence>
<evidence type="ECO:0000256" key="5">
    <source>
        <dbReference type="ARBA" id="ARBA00022967"/>
    </source>
</evidence>
<evidence type="ECO:0000256" key="7">
    <source>
        <dbReference type="ARBA" id="ARBA00023136"/>
    </source>
</evidence>
<dbReference type="Proteomes" id="UP000183788">
    <property type="component" value="Unassembled WGS sequence"/>
</dbReference>
<keyword evidence="10" id="KW-1003">Cell membrane</keyword>
<dbReference type="SFLD" id="SFLDG00002">
    <property type="entry name" value="C1.7:_P-type_atpase_like"/>
    <property type="match status" value="1"/>
</dbReference>
<dbReference type="SUPFAM" id="SSF81653">
    <property type="entry name" value="Calcium ATPase, transduction domain A"/>
    <property type="match status" value="1"/>
</dbReference>
<dbReference type="Gene3D" id="2.70.150.10">
    <property type="entry name" value="Calcium-transporting ATPase, cytoplasmic transduction domain A"/>
    <property type="match status" value="1"/>
</dbReference>
<protein>
    <recommendedName>
        <fullName evidence="8">P-type Zn(2+) transporter</fullName>
        <ecNumber evidence="8">7.2.2.12</ecNumber>
    </recommendedName>
</protein>
<dbReference type="EMBL" id="FPIZ01000035">
    <property type="protein sequence ID" value="SFW88116.1"/>
    <property type="molecule type" value="Genomic_DNA"/>
</dbReference>
<dbReference type="GO" id="GO:0046872">
    <property type="term" value="F:metal ion binding"/>
    <property type="evidence" value="ECO:0007669"/>
    <property type="project" value="UniProtKB-KW"/>
</dbReference>
<dbReference type="RefSeq" id="WP_072365887.1">
    <property type="nucleotide sequence ID" value="NZ_CP139972.1"/>
</dbReference>
<dbReference type="InterPro" id="IPR018303">
    <property type="entry name" value="ATPase_P-typ_P_site"/>
</dbReference>
<dbReference type="PRINTS" id="PR00943">
    <property type="entry name" value="CUATPASE"/>
</dbReference>
<feature type="transmembrane region" description="Helical" evidence="10">
    <location>
        <begin position="212"/>
        <end position="230"/>
    </location>
</feature>
<evidence type="ECO:0000256" key="3">
    <source>
        <dbReference type="ARBA" id="ARBA00022692"/>
    </source>
</evidence>
<dbReference type="OrthoDB" id="1521937at2"/>
<dbReference type="GO" id="GO:0005886">
    <property type="term" value="C:plasma membrane"/>
    <property type="evidence" value="ECO:0007669"/>
    <property type="project" value="UniProtKB-SubCell"/>
</dbReference>